<dbReference type="AlphaFoldDB" id="A0A1Z4JAB5"/>
<evidence type="ECO:0000313" key="2">
    <source>
        <dbReference type="Proteomes" id="UP000217895"/>
    </source>
</evidence>
<dbReference type="Proteomes" id="UP000217895">
    <property type="component" value="Chromosome"/>
</dbReference>
<protein>
    <submittedName>
        <fullName evidence="1">Uncharacterized protein</fullName>
    </submittedName>
</protein>
<organism evidence="1 2">
    <name type="scientific">Leptolyngbya boryana NIES-2135</name>
    <dbReference type="NCBI Taxonomy" id="1973484"/>
    <lineage>
        <taxon>Bacteria</taxon>
        <taxon>Bacillati</taxon>
        <taxon>Cyanobacteriota</taxon>
        <taxon>Cyanophyceae</taxon>
        <taxon>Leptolyngbyales</taxon>
        <taxon>Leptolyngbyaceae</taxon>
        <taxon>Leptolyngbya group</taxon>
        <taxon>Leptolyngbya</taxon>
    </lineage>
</organism>
<accession>A0A1Z4JAB5</accession>
<proteinExistence type="predicted"/>
<sequence length="174" mass="19756">MKPTTEQIQNWFESPQIVQWIASRSPDLGKAILENLPELIANYNPQAKSDWTAKFVLSDGIQRAIGVNRQQWLLWTGTGIAVSPCDFSLQDYLNSLPIPTQDDLRKARLLAEQGFSRGQIYEVLDCNLSPEIEDAIALGHEQSHGKSLYRRAVEDHHFPSIVRILKRFGWRTAG</sequence>
<gene>
    <name evidence="1" type="ORF">NIES2135_05020</name>
</gene>
<keyword evidence="2" id="KW-1185">Reference proteome</keyword>
<dbReference type="EMBL" id="AP018203">
    <property type="protein sequence ID" value="BAY53692.1"/>
    <property type="molecule type" value="Genomic_DNA"/>
</dbReference>
<reference evidence="1 2" key="1">
    <citation type="submission" date="2017-06" db="EMBL/GenBank/DDBJ databases">
        <title>Genome sequencing of cyanobaciteial culture collection at National Institute for Environmental Studies (NIES).</title>
        <authorList>
            <person name="Hirose Y."/>
            <person name="Shimura Y."/>
            <person name="Fujisawa T."/>
            <person name="Nakamura Y."/>
            <person name="Kawachi M."/>
        </authorList>
    </citation>
    <scope>NUCLEOTIDE SEQUENCE [LARGE SCALE GENOMIC DNA]</scope>
    <source>
        <strain evidence="1 2">NIES-2135</strain>
    </source>
</reference>
<name>A0A1Z4JAB5_LEPBY</name>
<evidence type="ECO:0000313" key="1">
    <source>
        <dbReference type="EMBL" id="BAY53692.1"/>
    </source>
</evidence>